<dbReference type="InterPro" id="IPR052768">
    <property type="entry name" value="RBM25"/>
</dbReference>
<dbReference type="CDD" id="cd12446">
    <property type="entry name" value="RRM_RBM25"/>
    <property type="match status" value="1"/>
</dbReference>
<feature type="region of interest" description="Disordered" evidence="3">
    <location>
        <begin position="84"/>
        <end position="103"/>
    </location>
</feature>
<dbReference type="Gene3D" id="3.30.70.330">
    <property type="match status" value="1"/>
</dbReference>
<dbReference type="GO" id="GO:0003729">
    <property type="term" value="F:mRNA binding"/>
    <property type="evidence" value="ECO:0007669"/>
    <property type="project" value="TreeGrafter"/>
</dbReference>
<feature type="region of interest" description="Disordered" evidence="3">
    <location>
        <begin position="199"/>
        <end position="218"/>
    </location>
</feature>
<keyword evidence="1 2" id="KW-0694">RNA-binding</keyword>
<name>A0A1B6JGQ7_9HEMI</name>
<reference evidence="5" key="1">
    <citation type="submission" date="2015-11" db="EMBL/GenBank/DDBJ databases">
        <title>De novo transcriptome assembly of four potential Pierce s Disease insect vectors from Arizona vineyards.</title>
        <authorList>
            <person name="Tassone E.E."/>
        </authorList>
    </citation>
    <scope>NUCLEOTIDE SEQUENCE</scope>
</reference>
<dbReference type="GO" id="GO:0000381">
    <property type="term" value="P:regulation of alternative mRNA splicing, via spliceosome"/>
    <property type="evidence" value="ECO:0007669"/>
    <property type="project" value="TreeGrafter"/>
</dbReference>
<organism evidence="5">
    <name type="scientific">Homalodisca liturata</name>
    <dbReference type="NCBI Taxonomy" id="320908"/>
    <lineage>
        <taxon>Eukaryota</taxon>
        <taxon>Metazoa</taxon>
        <taxon>Ecdysozoa</taxon>
        <taxon>Arthropoda</taxon>
        <taxon>Hexapoda</taxon>
        <taxon>Insecta</taxon>
        <taxon>Pterygota</taxon>
        <taxon>Neoptera</taxon>
        <taxon>Paraneoptera</taxon>
        <taxon>Hemiptera</taxon>
        <taxon>Auchenorrhyncha</taxon>
        <taxon>Membracoidea</taxon>
        <taxon>Cicadellidae</taxon>
        <taxon>Cicadellinae</taxon>
        <taxon>Proconiini</taxon>
        <taxon>Homalodisca</taxon>
    </lineage>
</organism>
<evidence type="ECO:0000256" key="2">
    <source>
        <dbReference type="PROSITE-ProRule" id="PRU00176"/>
    </source>
</evidence>
<dbReference type="InterPro" id="IPR012677">
    <property type="entry name" value="Nucleotide-bd_a/b_plait_sf"/>
</dbReference>
<feature type="compositionally biased region" description="Polar residues" evidence="3">
    <location>
        <begin position="89"/>
        <end position="100"/>
    </location>
</feature>
<dbReference type="InterPro" id="IPR000504">
    <property type="entry name" value="RRM_dom"/>
</dbReference>
<dbReference type="InterPro" id="IPR035979">
    <property type="entry name" value="RBD_domain_sf"/>
</dbReference>
<proteinExistence type="predicted"/>
<sequence>MIEMSGDPSNLIPTTYIPTTSTGNVGYMVMSYPGRPPMVPGIPMPPGMGMPYMPIGGPPPMIPTVMPMAHPHMMAGPPMTAMPMRTFRPHNSTQQRQQNRPRPALVPQVVTGPTVTVFVGNITDKAPDQMIRHILAACGTVVSWKRVQAFGFCEYGNPDAGLRAIRILHEMEIGGKKLVAKVDAKTKSVLDEYKAEKRKKIKGRSPLQDEPEEPDDYIDEDMKKTDQAAQERILAILDDYQQDMKNYSASSENERRTQRNMTDRLALLTQASEASVRDADGPIDLDDANIEEGKRDLITREIGKFREIMKV</sequence>
<accession>A0A1B6JGQ7</accession>
<evidence type="ECO:0000256" key="1">
    <source>
        <dbReference type="ARBA" id="ARBA00022884"/>
    </source>
</evidence>
<feature type="domain" description="RRM" evidence="4">
    <location>
        <begin position="115"/>
        <end position="185"/>
    </location>
</feature>
<gene>
    <name evidence="5" type="ORF">g.15540</name>
</gene>
<protein>
    <recommendedName>
        <fullName evidence="4">RRM domain-containing protein</fullName>
    </recommendedName>
</protein>
<feature type="compositionally biased region" description="Acidic residues" evidence="3">
    <location>
        <begin position="209"/>
        <end position="218"/>
    </location>
</feature>
<dbReference type="EMBL" id="GECU01009230">
    <property type="protein sequence ID" value="JAS98476.1"/>
    <property type="molecule type" value="Transcribed_RNA"/>
</dbReference>
<evidence type="ECO:0000256" key="3">
    <source>
        <dbReference type="SAM" id="MobiDB-lite"/>
    </source>
</evidence>
<dbReference type="GO" id="GO:0005681">
    <property type="term" value="C:spliceosomal complex"/>
    <property type="evidence" value="ECO:0007669"/>
    <property type="project" value="TreeGrafter"/>
</dbReference>
<evidence type="ECO:0000259" key="4">
    <source>
        <dbReference type="PROSITE" id="PS50102"/>
    </source>
</evidence>
<dbReference type="InterPro" id="IPR034268">
    <property type="entry name" value="RBM25_RRM"/>
</dbReference>
<dbReference type="SUPFAM" id="SSF54928">
    <property type="entry name" value="RNA-binding domain, RBD"/>
    <property type="match status" value="1"/>
</dbReference>
<dbReference type="SMART" id="SM00360">
    <property type="entry name" value="RRM"/>
    <property type="match status" value="1"/>
</dbReference>
<dbReference type="AlphaFoldDB" id="A0A1B6JGQ7"/>
<dbReference type="PANTHER" id="PTHR18806">
    <property type="entry name" value="RBM25 PROTEIN"/>
    <property type="match status" value="1"/>
</dbReference>
<dbReference type="Pfam" id="PF00076">
    <property type="entry name" value="RRM_1"/>
    <property type="match status" value="1"/>
</dbReference>
<evidence type="ECO:0000313" key="5">
    <source>
        <dbReference type="EMBL" id="JAS98476.1"/>
    </source>
</evidence>
<dbReference type="PROSITE" id="PS50102">
    <property type="entry name" value="RRM"/>
    <property type="match status" value="1"/>
</dbReference>
<dbReference type="PANTHER" id="PTHR18806:SF4">
    <property type="entry name" value="RNA-BINDING PROTEIN 25"/>
    <property type="match status" value="1"/>
</dbReference>